<accession>A0A7T0Q4S0</accession>
<proteinExistence type="predicted"/>
<sequence length="126" mass="14729">MYFPVTIKIIQIEDKLDITIEKGIEAEFVITRAICSCGFMFKIPIIERSDTCFTYKSFYQTNYSGHHINNFKLSFVNGSAIVLSALEEFEGSQLELQHIFEFSLWDFTNFNSITHHYGYTCDYSQF</sequence>
<evidence type="ECO:0000313" key="1">
    <source>
        <dbReference type="EMBL" id="QPL15355.1"/>
    </source>
</evidence>
<dbReference type="EMBL" id="MW288212">
    <property type="protein sequence ID" value="QPL15355.1"/>
    <property type="molecule type" value="Viral_cRNA"/>
</dbReference>
<organism evidence="1">
    <name type="scientific">Hymenopteran phasma-related virus OKIAV234</name>
    <dbReference type="NCBI Taxonomy" id="2792588"/>
    <lineage>
        <taxon>Viruses</taxon>
        <taxon>Riboviria</taxon>
        <taxon>Orthornavirae</taxon>
        <taxon>Negarnaviricota</taxon>
        <taxon>Polyploviricotina</taxon>
        <taxon>Bunyaviricetes</taxon>
        <taxon>Elliovirales</taxon>
        <taxon>Phasmaviridae</taxon>
    </lineage>
</organism>
<name>A0A7T0Q4S0_9VIRU</name>
<reference evidence="1" key="1">
    <citation type="journal article" date="2019" name="PLoS Pathog.">
        <title>Re-assessing the diversity of negative strand RNA viruses in insects.</title>
        <authorList>
            <person name="Kafer S."/>
            <person name="Paraskevopoulou S."/>
            <person name="Zirkel F."/>
            <person name="Wieseke N."/>
            <person name="Donath A."/>
            <person name="Petersen M."/>
            <person name="Jones T.C."/>
            <person name="Liu S."/>
            <person name="Zhou X."/>
            <person name="Middendorf M."/>
            <person name="Junglen S."/>
            <person name="Misof B."/>
            <person name="Drosten C."/>
        </authorList>
    </citation>
    <scope>NUCLEOTIDE SEQUENCE</scope>
    <source>
        <strain evidence="1">OKIAV234</strain>
    </source>
</reference>
<protein>
    <submittedName>
        <fullName evidence="1">Putative nonstructural protein</fullName>
    </submittedName>
</protein>